<comment type="caution">
    <text evidence="2">The sequence shown here is derived from an EMBL/GenBank/DDBJ whole genome shotgun (WGS) entry which is preliminary data.</text>
</comment>
<keyword evidence="1" id="KW-0812">Transmembrane</keyword>
<evidence type="ECO:0008006" key="4">
    <source>
        <dbReference type="Google" id="ProtNLM"/>
    </source>
</evidence>
<gene>
    <name evidence="2" type="ORF">ITI46_33380</name>
</gene>
<reference evidence="2 3" key="1">
    <citation type="submission" date="2020-11" db="EMBL/GenBank/DDBJ databases">
        <title>Streptomyces spirodelae sp. nov., isolated from duckweed.</title>
        <authorList>
            <person name="Saimee Y."/>
            <person name="Duangmal K."/>
        </authorList>
    </citation>
    <scope>NUCLEOTIDE SEQUENCE [LARGE SCALE GENOMIC DNA]</scope>
    <source>
        <strain evidence="2 3">S16-07</strain>
    </source>
</reference>
<sequence>MTPVPHPPLVTVALETTAAARFALGATLAACALALAGLLLFASGRARRQALLERLG</sequence>
<evidence type="ECO:0000313" key="2">
    <source>
        <dbReference type="EMBL" id="MBO8196488.1"/>
    </source>
</evidence>
<protein>
    <recommendedName>
        <fullName evidence="4">ABC transporter permease</fullName>
    </recommendedName>
</protein>
<name>A0ABS3XM44_9ACTN</name>
<keyword evidence="3" id="KW-1185">Reference proteome</keyword>
<evidence type="ECO:0000313" key="3">
    <source>
        <dbReference type="Proteomes" id="UP001519064"/>
    </source>
</evidence>
<feature type="non-terminal residue" evidence="2">
    <location>
        <position position="56"/>
    </location>
</feature>
<keyword evidence="1" id="KW-0472">Membrane</keyword>
<dbReference type="Proteomes" id="UP001519064">
    <property type="component" value="Unassembled WGS sequence"/>
</dbReference>
<organism evidence="2 3">
    <name type="scientific">Streptomyces oryzae</name>
    <dbReference type="NCBI Taxonomy" id="1434886"/>
    <lineage>
        <taxon>Bacteria</taxon>
        <taxon>Bacillati</taxon>
        <taxon>Actinomycetota</taxon>
        <taxon>Actinomycetes</taxon>
        <taxon>Kitasatosporales</taxon>
        <taxon>Streptomycetaceae</taxon>
        <taxon>Streptomyces</taxon>
    </lineage>
</organism>
<proteinExistence type="predicted"/>
<keyword evidence="1" id="KW-1133">Transmembrane helix</keyword>
<feature type="transmembrane region" description="Helical" evidence="1">
    <location>
        <begin position="20"/>
        <end position="42"/>
    </location>
</feature>
<accession>A0ABS3XM44</accession>
<dbReference type="EMBL" id="JADKMA010000323">
    <property type="protein sequence ID" value="MBO8196488.1"/>
    <property type="molecule type" value="Genomic_DNA"/>
</dbReference>
<evidence type="ECO:0000256" key="1">
    <source>
        <dbReference type="SAM" id="Phobius"/>
    </source>
</evidence>